<dbReference type="SUPFAM" id="SSF56112">
    <property type="entry name" value="Protein kinase-like (PK-like)"/>
    <property type="match status" value="1"/>
</dbReference>
<dbReference type="InterPro" id="IPR008271">
    <property type="entry name" value="Ser/Thr_kinase_AS"/>
</dbReference>
<feature type="domain" description="PPM-type phosphatase" evidence="3">
    <location>
        <begin position="31"/>
        <end position="267"/>
    </location>
</feature>
<evidence type="ECO:0000256" key="1">
    <source>
        <dbReference type="SAM" id="Phobius"/>
    </source>
</evidence>
<dbReference type="InterPro" id="IPR011009">
    <property type="entry name" value="Kinase-like_dom_sf"/>
</dbReference>
<feature type="domain" description="Protein kinase" evidence="2">
    <location>
        <begin position="300"/>
        <end position="581"/>
    </location>
</feature>
<dbReference type="SMART" id="SM00332">
    <property type="entry name" value="PP2Cc"/>
    <property type="match status" value="1"/>
</dbReference>
<keyword evidence="1" id="KW-0472">Membrane</keyword>
<keyword evidence="1" id="KW-0812">Transmembrane</keyword>
<keyword evidence="4" id="KW-0808">Transferase</keyword>
<dbReference type="Proteomes" id="UP001147830">
    <property type="component" value="Unassembled WGS sequence"/>
</dbReference>
<name>A0A9X3AT74_9GAMM</name>
<dbReference type="PROSITE" id="PS50011">
    <property type="entry name" value="PROTEIN_KINASE_DOM"/>
    <property type="match status" value="1"/>
</dbReference>
<sequence length="609" mass="68641">MQTDRALNKEYGLATEGDIIRRPSAKRLMVTLGGYSSAGPKDENQDAFAACLTTQEHYKGVALCVADGVSCSEHAQQASTTSVTHFLQDYYSTPDSWDVKTAAGRVLSSLNAWLYHHGQQASARHNSLVTTFSGIILKSNTAHLLHVGDSRIYRLRAGVLELLTRDHNHQQGGRQYLSRALGMDTHLEVDYQTQPLQQGDVFMLTSDGVHGFLTAQQLQQTLNNALQAATGSHGVNQYQLEQCSKQLVQQALAQGGDDNATCCLLVVEQLPQTNLEEAHRTLCERVIPPVMKTGDKIDNFQIQEILYAGTRSHVYRVRNLRDQKDYVLKAPSLNFQDDLVYLEGFVREQWVGSRINHPNIMKIYPPLDNSRFLYHICEKLDGDSLRQWVHDHPAPSAVDVRKLTGQLIHALRAFQRLGMVHRDLKPENVLVDRDGGIKLIDFGTVQVRGLAEINSAVKEEYPQGSVNYIAPETALGTTGLNNASHQSDLFSLGVMVYELFSGAQPFAMDQVHRRGAKSFSQWRYTSLLQYRPDLPLWLDLCIQKACEPNPVERYQAYSEFWTDLHQPNASLQRQYRQKPFMERNPLRFWQILSGLLLLVIIVQALIFSG</sequence>
<dbReference type="CDD" id="cd14014">
    <property type="entry name" value="STKc_PknB_like"/>
    <property type="match status" value="1"/>
</dbReference>
<dbReference type="GO" id="GO:0004672">
    <property type="term" value="F:protein kinase activity"/>
    <property type="evidence" value="ECO:0007669"/>
    <property type="project" value="InterPro"/>
</dbReference>
<evidence type="ECO:0000313" key="5">
    <source>
        <dbReference type="Proteomes" id="UP001147830"/>
    </source>
</evidence>
<keyword evidence="4" id="KW-0418">Kinase</keyword>
<keyword evidence="5" id="KW-1185">Reference proteome</keyword>
<dbReference type="InterPro" id="IPR036457">
    <property type="entry name" value="PPM-type-like_dom_sf"/>
</dbReference>
<reference evidence="4" key="1">
    <citation type="journal article" date="2022" name="Front. Microbiol.">
        <title>Genome-based taxonomic rearrangement of Oceanobacter-related bacteria including the description of Thalassolituus hydrocarbonoclasticus sp. nov. and Thalassolituus pacificus sp. nov. and emended description of the genus Thalassolituus.</title>
        <authorList>
            <person name="Dong C."/>
            <person name="Wei L."/>
            <person name="Wang J."/>
            <person name="Lai Q."/>
            <person name="Huang Z."/>
            <person name="Shao Z."/>
        </authorList>
    </citation>
    <scope>NUCLEOTIDE SEQUENCE</scope>
    <source>
        <strain evidence="4">59MF3M-4</strain>
    </source>
</reference>
<dbReference type="AlphaFoldDB" id="A0A9X3AT74"/>
<dbReference type="Pfam" id="PF13672">
    <property type="entry name" value="PP2C_2"/>
    <property type="match status" value="1"/>
</dbReference>
<dbReference type="PANTHER" id="PTHR44167">
    <property type="entry name" value="OVARIAN-SPECIFIC SERINE/THREONINE-PROTEIN KINASE LOK-RELATED"/>
    <property type="match status" value="1"/>
</dbReference>
<dbReference type="CDD" id="cd00143">
    <property type="entry name" value="PP2Cc"/>
    <property type="match status" value="1"/>
</dbReference>
<keyword evidence="1" id="KW-1133">Transmembrane helix</keyword>
<gene>
    <name evidence="4" type="ORF">NYR02_17845</name>
</gene>
<comment type="caution">
    <text evidence="4">The sequence shown here is derived from an EMBL/GenBank/DDBJ whole genome shotgun (WGS) entry which is preliminary data.</text>
</comment>
<evidence type="ECO:0000259" key="3">
    <source>
        <dbReference type="PROSITE" id="PS51746"/>
    </source>
</evidence>
<dbReference type="SUPFAM" id="SSF81606">
    <property type="entry name" value="PP2C-like"/>
    <property type="match status" value="1"/>
</dbReference>
<dbReference type="GO" id="GO:0005524">
    <property type="term" value="F:ATP binding"/>
    <property type="evidence" value="ECO:0007669"/>
    <property type="project" value="InterPro"/>
</dbReference>
<organism evidence="4 5">
    <name type="scientific">Thalassolituus pacificus</name>
    <dbReference type="NCBI Taxonomy" id="2975440"/>
    <lineage>
        <taxon>Bacteria</taxon>
        <taxon>Pseudomonadati</taxon>
        <taxon>Pseudomonadota</taxon>
        <taxon>Gammaproteobacteria</taxon>
        <taxon>Oceanospirillales</taxon>
        <taxon>Oceanospirillaceae</taxon>
        <taxon>Thalassolituus</taxon>
    </lineage>
</organism>
<dbReference type="Pfam" id="PF00069">
    <property type="entry name" value="Pkinase"/>
    <property type="match status" value="1"/>
</dbReference>
<dbReference type="EMBL" id="JAOANI010000029">
    <property type="protein sequence ID" value="MCT7360889.1"/>
    <property type="molecule type" value="Genomic_DNA"/>
</dbReference>
<dbReference type="SMART" id="SM00331">
    <property type="entry name" value="PP2C_SIG"/>
    <property type="match status" value="1"/>
</dbReference>
<accession>A0A9X3AT74</accession>
<dbReference type="Gene3D" id="3.60.40.10">
    <property type="entry name" value="PPM-type phosphatase domain"/>
    <property type="match status" value="1"/>
</dbReference>
<dbReference type="PANTHER" id="PTHR44167:SF24">
    <property type="entry name" value="SERINE_THREONINE-PROTEIN KINASE CHK2"/>
    <property type="match status" value="1"/>
</dbReference>
<protein>
    <submittedName>
        <fullName evidence="4">Bifunctional protein-serine/threonine kinase/phosphatase</fullName>
    </submittedName>
</protein>
<proteinExistence type="predicted"/>
<feature type="transmembrane region" description="Helical" evidence="1">
    <location>
        <begin position="588"/>
        <end position="607"/>
    </location>
</feature>
<dbReference type="PROSITE" id="PS51746">
    <property type="entry name" value="PPM_2"/>
    <property type="match status" value="1"/>
</dbReference>
<reference evidence="4" key="2">
    <citation type="submission" date="2022-08" db="EMBL/GenBank/DDBJ databases">
        <authorList>
            <person name="Dong C."/>
        </authorList>
    </citation>
    <scope>NUCLEOTIDE SEQUENCE</scope>
    <source>
        <strain evidence="4">59MF3M-4</strain>
    </source>
</reference>
<dbReference type="PROSITE" id="PS00108">
    <property type="entry name" value="PROTEIN_KINASE_ST"/>
    <property type="match status" value="1"/>
</dbReference>
<dbReference type="InterPro" id="IPR001932">
    <property type="entry name" value="PPM-type_phosphatase-like_dom"/>
</dbReference>
<dbReference type="Gene3D" id="1.10.510.10">
    <property type="entry name" value="Transferase(Phosphotransferase) domain 1"/>
    <property type="match status" value="1"/>
</dbReference>
<evidence type="ECO:0000259" key="2">
    <source>
        <dbReference type="PROSITE" id="PS50011"/>
    </source>
</evidence>
<dbReference type="SMART" id="SM00220">
    <property type="entry name" value="S_TKc"/>
    <property type="match status" value="1"/>
</dbReference>
<dbReference type="RefSeq" id="WP_260977724.1">
    <property type="nucleotide sequence ID" value="NZ_JAOANI010000029.1"/>
</dbReference>
<dbReference type="InterPro" id="IPR000719">
    <property type="entry name" value="Prot_kinase_dom"/>
</dbReference>
<evidence type="ECO:0000313" key="4">
    <source>
        <dbReference type="EMBL" id="MCT7360889.1"/>
    </source>
</evidence>